<keyword evidence="3" id="KW-1185">Reference proteome</keyword>
<dbReference type="Proteomes" id="UP000641588">
    <property type="component" value="Unassembled WGS sequence"/>
</dbReference>
<dbReference type="SUPFAM" id="SSF75011">
    <property type="entry name" value="3-carboxy-cis,cis-mucoante lactonizing enzyme"/>
    <property type="match status" value="1"/>
</dbReference>
<evidence type="ECO:0000313" key="3">
    <source>
        <dbReference type="Proteomes" id="UP000641588"/>
    </source>
</evidence>
<gene>
    <name evidence="2" type="ORF">GC093_16545</name>
</gene>
<sequence>MKSSLLMSGLICTVLLAASGCQKQPAAVEVKPDSAAAAESNAVVQKEKPAVATTGITQEEAGIKYRVDMPGIKPFLQKAKPGPIVPALLQNAVPQGLAYIEDKKWMLVSHYREDGKPSLLSVIDASSGKMVKAIELYKNSSTPYTGHAGGITASKKHIWISSDQDVYYLNFEDIVKAENGGKLAFAGSVQSETRASFTAYEDGILWIGEFAHGTEYPTDKSHYITNRDDEQHKAWAEGYRLNPETDLPMVKPEQGQGSAAPDYILSLPDRIQGMSVAKDHIWLSQSYGRKNASTLYRFKNILAEKPHSKASVRSTEVPIWFLDSKNRVDQMELPPMSEGIFESAGQLHILFESGATKYKTSSSYALDRIQILPLNE</sequence>
<feature type="signal peptide" evidence="1">
    <location>
        <begin position="1"/>
        <end position="17"/>
    </location>
</feature>
<reference evidence="2" key="1">
    <citation type="submission" date="2019-10" db="EMBL/GenBank/DDBJ databases">
        <title>Description of Paenibacillus glebae sp. nov.</title>
        <authorList>
            <person name="Carlier A."/>
            <person name="Qi S."/>
        </authorList>
    </citation>
    <scope>NUCLEOTIDE SEQUENCE</scope>
    <source>
        <strain evidence="2">LMG 31456</strain>
    </source>
</reference>
<organism evidence="2 3">
    <name type="scientific">Paenibacillus foliorum</name>
    <dbReference type="NCBI Taxonomy" id="2654974"/>
    <lineage>
        <taxon>Bacteria</taxon>
        <taxon>Bacillati</taxon>
        <taxon>Bacillota</taxon>
        <taxon>Bacilli</taxon>
        <taxon>Bacillales</taxon>
        <taxon>Paenibacillaceae</taxon>
        <taxon>Paenibacillus</taxon>
    </lineage>
</organism>
<dbReference type="EMBL" id="WHOD01000065">
    <property type="protein sequence ID" value="NOU94817.1"/>
    <property type="molecule type" value="Genomic_DNA"/>
</dbReference>
<dbReference type="RefSeq" id="WP_171653032.1">
    <property type="nucleotide sequence ID" value="NZ_WHOD01000065.1"/>
</dbReference>
<dbReference type="AlphaFoldDB" id="A0A972GVY7"/>
<name>A0A972GVY7_9BACL</name>
<protein>
    <submittedName>
        <fullName evidence="2">Uncharacterized protein</fullName>
    </submittedName>
</protein>
<evidence type="ECO:0000313" key="2">
    <source>
        <dbReference type="EMBL" id="NOU94817.1"/>
    </source>
</evidence>
<comment type="caution">
    <text evidence="2">The sequence shown here is derived from an EMBL/GenBank/DDBJ whole genome shotgun (WGS) entry which is preliminary data.</text>
</comment>
<proteinExistence type="predicted"/>
<evidence type="ECO:0000256" key="1">
    <source>
        <dbReference type="SAM" id="SignalP"/>
    </source>
</evidence>
<keyword evidence="1" id="KW-0732">Signal</keyword>
<dbReference type="PROSITE" id="PS51257">
    <property type="entry name" value="PROKAR_LIPOPROTEIN"/>
    <property type="match status" value="1"/>
</dbReference>
<accession>A0A972GVY7</accession>
<feature type="chain" id="PRO_5038723133" evidence="1">
    <location>
        <begin position="18"/>
        <end position="376"/>
    </location>
</feature>